<name>A0AA35V7J9_9PROT</name>
<evidence type="ECO:0000256" key="1">
    <source>
        <dbReference type="SAM" id="Phobius"/>
    </source>
</evidence>
<accession>A0AA35V7J9</accession>
<dbReference type="Proteomes" id="UP001176960">
    <property type="component" value="Unassembled WGS sequence"/>
</dbReference>
<reference evidence="2" key="1">
    <citation type="submission" date="2023-03" db="EMBL/GenBank/DDBJ databases">
        <authorList>
            <person name="Cleenwerck I."/>
        </authorList>
    </citation>
    <scope>NUCLEOTIDE SEQUENCE</scope>
    <source>
        <strain evidence="2">LMG 32879</strain>
    </source>
</reference>
<sequence>MDPSLLLAALPAQYTLCTALLVIGCKIVTVFVRPPAKSSFWAVPYEIISTIALNIGWAANRLQVGRTGIMVARNDAETAKTALTASGVKVLLPKKPDT</sequence>
<dbReference type="EMBL" id="CATKSH010000001">
    <property type="protein sequence ID" value="CAI9119338.1"/>
    <property type="molecule type" value="Genomic_DNA"/>
</dbReference>
<organism evidence="2 3">
    <name type="scientific">Brytella acorum</name>
    <dbReference type="NCBI Taxonomy" id="2959299"/>
    <lineage>
        <taxon>Bacteria</taxon>
        <taxon>Pseudomonadati</taxon>
        <taxon>Pseudomonadota</taxon>
        <taxon>Alphaproteobacteria</taxon>
        <taxon>Acetobacterales</taxon>
        <taxon>Acetobacteraceae</taxon>
        <taxon>Brytella</taxon>
    </lineage>
</organism>
<keyword evidence="1" id="KW-0812">Transmembrane</keyword>
<dbReference type="RefSeq" id="WP_289842345.1">
    <property type="nucleotide sequence ID" value="NZ_CATKSH010000001.1"/>
</dbReference>
<evidence type="ECO:0000313" key="3">
    <source>
        <dbReference type="Proteomes" id="UP001176960"/>
    </source>
</evidence>
<keyword evidence="3" id="KW-1185">Reference proteome</keyword>
<protein>
    <submittedName>
        <fullName evidence="2">Uncharacterized protein</fullName>
    </submittedName>
</protein>
<feature type="transmembrane region" description="Helical" evidence="1">
    <location>
        <begin position="12"/>
        <end position="32"/>
    </location>
</feature>
<gene>
    <name evidence="2" type="ORF">LMG32879_000151</name>
</gene>
<keyword evidence="1" id="KW-0472">Membrane</keyword>
<evidence type="ECO:0000313" key="2">
    <source>
        <dbReference type="EMBL" id="CAI9119338.1"/>
    </source>
</evidence>
<proteinExistence type="predicted"/>
<dbReference type="AlphaFoldDB" id="A0AA35V7J9"/>
<comment type="caution">
    <text evidence="2">The sequence shown here is derived from an EMBL/GenBank/DDBJ whole genome shotgun (WGS) entry which is preliminary data.</text>
</comment>
<keyword evidence="1" id="KW-1133">Transmembrane helix</keyword>